<proteinExistence type="predicted"/>
<comment type="caution">
    <text evidence="1">The sequence shown here is derived from an EMBL/GenBank/DDBJ whole genome shotgun (WGS) entry which is preliminary data.</text>
</comment>
<reference evidence="1 2" key="1">
    <citation type="submission" date="2022-04" db="EMBL/GenBank/DDBJ databases">
        <title>Genome draft of Actinomadura sp. ATCC 31491.</title>
        <authorList>
            <person name="Shi X."/>
            <person name="Du Y."/>
        </authorList>
    </citation>
    <scope>NUCLEOTIDE SEQUENCE [LARGE SCALE GENOMIC DNA]</scope>
    <source>
        <strain evidence="1 2">ATCC 31491</strain>
    </source>
</reference>
<organism evidence="1 2">
    <name type="scientific">Actinomadura luzonensis</name>
    <dbReference type="NCBI Taxonomy" id="2805427"/>
    <lineage>
        <taxon>Bacteria</taxon>
        <taxon>Bacillati</taxon>
        <taxon>Actinomycetota</taxon>
        <taxon>Actinomycetes</taxon>
        <taxon>Streptosporangiales</taxon>
        <taxon>Thermomonosporaceae</taxon>
        <taxon>Actinomadura</taxon>
    </lineage>
</organism>
<evidence type="ECO:0000313" key="1">
    <source>
        <dbReference type="EMBL" id="MCK2220024.1"/>
    </source>
</evidence>
<dbReference type="RefSeq" id="WP_242380551.1">
    <property type="nucleotide sequence ID" value="NZ_JAKRKC020000002.1"/>
</dbReference>
<name>A0ABT0G5Y1_9ACTN</name>
<accession>A0ABT0G5Y1</accession>
<evidence type="ECO:0000313" key="2">
    <source>
        <dbReference type="Proteomes" id="UP001317259"/>
    </source>
</evidence>
<gene>
    <name evidence="1" type="ORF">MF672_040445</name>
</gene>
<keyword evidence="2" id="KW-1185">Reference proteome</keyword>
<dbReference type="EMBL" id="JAKRKC020000002">
    <property type="protein sequence ID" value="MCK2220024.1"/>
    <property type="molecule type" value="Genomic_DNA"/>
</dbReference>
<sequence length="52" mass="5382">MIVLVLVLGFVVYAAKKPQSAAQTVQDAVSVSTNALLTFGDGVGTFLENLQG</sequence>
<protein>
    <submittedName>
        <fullName evidence="1">Uncharacterized protein</fullName>
    </submittedName>
</protein>
<dbReference type="Proteomes" id="UP001317259">
    <property type="component" value="Unassembled WGS sequence"/>
</dbReference>